<dbReference type="KEGG" id="hwa:HQ_2950A"/>
<dbReference type="eggNOG" id="arCOG02775">
    <property type="taxonomic scope" value="Archaea"/>
</dbReference>
<sequence>MPDPAPTFEDVNERVKRDWKRDTSPSDRVQSVMRTAYEPLAATTVADKALRSEQTARKHLRSLVEHGYVTETASPNSKVTLYRRANDSLALEQARRMLDQTDVDTRSTRVLEMREQLREYGERFNANSPDAVVRAHADIDPETLMEWQTTRRNLAFAEVALALSGVEDVSKVAEAA</sequence>
<dbReference type="InterPro" id="IPR036390">
    <property type="entry name" value="WH_DNA-bd_sf"/>
</dbReference>
<reference evidence="2 3" key="1">
    <citation type="journal article" date="2006" name="BMC Genomics">
        <title>The genome of the square archaeon Haloquadratum walsbyi: life at the limits of water activity.</title>
        <authorList>
            <person name="Bolhuis H.H."/>
            <person name="Palm P.P."/>
            <person name="Wende A.W."/>
            <person name="Falb M.M."/>
            <person name="Rampp M.M."/>
            <person name="Rodriguez-Valera F.F."/>
            <person name="Pfeiffer F.F."/>
            <person name="Oesterhelt D.D."/>
        </authorList>
    </citation>
    <scope>NUCLEOTIDE SEQUENCE [LARGE SCALE GENOMIC DNA]</scope>
    <source>
        <strain evidence="3">DSM 16790 / HBSQ001</strain>
    </source>
</reference>
<dbReference type="Proteomes" id="UP000001975">
    <property type="component" value="Chromosome"/>
</dbReference>
<dbReference type="EMBL" id="AM180088">
    <property type="protein sequence ID" value="CAJ53054.1"/>
    <property type="molecule type" value="Genomic_DNA"/>
</dbReference>
<evidence type="ECO:0000313" key="2">
    <source>
        <dbReference type="EMBL" id="CAJ53054.1"/>
    </source>
</evidence>
<protein>
    <submittedName>
        <fullName evidence="2">HTH domain protein</fullName>
    </submittedName>
</protein>
<organism evidence="2 3">
    <name type="scientific">Haloquadratum walsbyi (strain DSM 16790 / HBSQ001)</name>
    <dbReference type="NCBI Taxonomy" id="362976"/>
    <lineage>
        <taxon>Archaea</taxon>
        <taxon>Methanobacteriati</taxon>
        <taxon>Methanobacteriota</taxon>
        <taxon>Stenosarchaea group</taxon>
        <taxon>Halobacteria</taxon>
        <taxon>Halobacteriales</taxon>
        <taxon>Haloferacaceae</taxon>
        <taxon>Haloquadratum</taxon>
    </lineage>
</organism>
<dbReference type="SUPFAM" id="SSF46785">
    <property type="entry name" value="Winged helix' DNA-binding domain"/>
    <property type="match status" value="1"/>
</dbReference>
<proteinExistence type="predicted"/>
<name>Q18G47_HALWD</name>
<accession>Q18G47</accession>
<feature type="compositionally biased region" description="Basic and acidic residues" evidence="1">
    <location>
        <begin position="11"/>
        <end position="25"/>
    </location>
</feature>
<gene>
    <name evidence="2" type="ordered locus">HQ_2950A</name>
</gene>
<dbReference type="HOGENOM" id="CLU_097789_2_0_2"/>
<feature type="region of interest" description="Disordered" evidence="1">
    <location>
        <begin position="1"/>
        <end position="27"/>
    </location>
</feature>
<evidence type="ECO:0000256" key="1">
    <source>
        <dbReference type="SAM" id="MobiDB-lite"/>
    </source>
</evidence>
<keyword evidence="3" id="KW-1185">Reference proteome</keyword>
<evidence type="ECO:0000313" key="3">
    <source>
        <dbReference type="Proteomes" id="UP000001975"/>
    </source>
</evidence>
<dbReference type="InterPro" id="IPR055766">
    <property type="entry name" value="DUF7342"/>
</dbReference>
<dbReference type="Pfam" id="PF24033">
    <property type="entry name" value="DUF7342"/>
    <property type="match status" value="1"/>
</dbReference>
<dbReference type="AlphaFoldDB" id="Q18G47"/>